<accession>A0A5N7AC60</accession>
<proteinExistence type="predicted"/>
<organism evidence="2 3">
    <name type="scientific">Aspergillus caelatus</name>
    <dbReference type="NCBI Taxonomy" id="61420"/>
    <lineage>
        <taxon>Eukaryota</taxon>
        <taxon>Fungi</taxon>
        <taxon>Dikarya</taxon>
        <taxon>Ascomycota</taxon>
        <taxon>Pezizomycotina</taxon>
        <taxon>Eurotiomycetes</taxon>
        <taxon>Eurotiomycetidae</taxon>
        <taxon>Eurotiales</taxon>
        <taxon>Aspergillaceae</taxon>
        <taxon>Aspergillus</taxon>
        <taxon>Aspergillus subgen. Circumdati</taxon>
    </lineage>
</organism>
<reference evidence="2 3" key="1">
    <citation type="submission" date="2019-04" db="EMBL/GenBank/DDBJ databases">
        <title>Friends and foes A comparative genomics studyof 23 Aspergillus species from section Flavi.</title>
        <authorList>
            <consortium name="DOE Joint Genome Institute"/>
            <person name="Kjaerbolling I."/>
            <person name="Vesth T."/>
            <person name="Frisvad J.C."/>
            <person name="Nybo J.L."/>
            <person name="Theobald S."/>
            <person name="Kildgaard S."/>
            <person name="Isbrandt T."/>
            <person name="Kuo A."/>
            <person name="Sato A."/>
            <person name="Lyhne E.K."/>
            <person name="Kogle M.E."/>
            <person name="Wiebenga A."/>
            <person name="Kun R.S."/>
            <person name="Lubbers R.J."/>
            <person name="Makela M.R."/>
            <person name="Barry K."/>
            <person name="Chovatia M."/>
            <person name="Clum A."/>
            <person name="Daum C."/>
            <person name="Haridas S."/>
            <person name="He G."/>
            <person name="LaButti K."/>
            <person name="Lipzen A."/>
            <person name="Mondo S."/>
            <person name="Riley R."/>
            <person name="Salamov A."/>
            <person name="Simmons B.A."/>
            <person name="Magnuson J.K."/>
            <person name="Henrissat B."/>
            <person name="Mortensen U.H."/>
            <person name="Larsen T.O."/>
            <person name="Devries R.P."/>
            <person name="Grigoriev I.V."/>
            <person name="Machida M."/>
            <person name="Baker S.E."/>
            <person name="Andersen M.R."/>
        </authorList>
    </citation>
    <scope>NUCLEOTIDE SEQUENCE [LARGE SCALE GENOMIC DNA]</scope>
    <source>
        <strain evidence="2 3">CBS 763.97</strain>
    </source>
</reference>
<protein>
    <submittedName>
        <fullName evidence="2">Uncharacterized protein</fullName>
    </submittedName>
</protein>
<dbReference type="GeneID" id="43650826"/>
<dbReference type="EMBL" id="ML737617">
    <property type="protein sequence ID" value="KAE8366190.1"/>
    <property type="molecule type" value="Genomic_DNA"/>
</dbReference>
<gene>
    <name evidence="2" type="ORF">BDV27DRAFT_125657</name>
</gene>
<sequence>MGVATFFIFRLIFYILFYFLLFWRVLIWSLYEDRQGGPLVLMRPTCLRLFWVPRPR</sequence>
<keyword evidence="1" id="KW-0812">Transmembrane</keyword>
<evidence type="ECO:0000256" key="1">
    <source>
        <dbReference type="SAM" id="Phobius"/>
    </source>
</evidence>
<keyword evidence="3" id="KW-1185">Reference proteome</keyword>
<dbReference type="AlphaFoldDB" id="A0A5N7AC60"/>
<dbReference type="RefSeq" id="XP_031929271.1">
    <property type="nucleotide sequence ID" value="XM_032066380.1"/>
</dbReference>
<evidence type="ECO:0000313" key="2">
    <source>
        <dbReference type="EMBL" id="KAE8366190.1"/>
    </source>
</evidence>
<feature type="transmembrane region" description="Helical" evidence="1">
    <location>
        <begin position="6"/>
        <end position="26"/>
    </location>
</feature>
<evidence type="ECO:0000313" key="3">
    <source>
        <dbReference type="Proteomes" id="UP000326268"/>
    </source>
</evidence>
<dbReference type="Proteomes" id="UP000326268">
    <property type="component" value="Unassembled WGS sequence"/>
</dbReference>
<keyword evidence="1" id="KW-1133">Transmembrane helix</keyword>
<name>A0A5N7AC60_9EURO</name>
<keyword evidence="1" id="KW-0472">Membrane</keyword>